<dbReference type="EMBL" id="KZ084087">
    <property type="protein sequence ID" value="OSD07881.1"/>
    <property type="molecule type" value="Genomic_DNA"/>
</dbReference>
<evidence type="ECO:0000313" key="2">
    <source>
        <dbReference type="EMBL" id="OSD07881.1"/>
    </source>
</evidence>
<evidence type="ECO:0000313" key="3">
    <source>
        <dbReference type="Proteomes" id="UP000193067"/>
    </source>
</evidence>
<feature type="compositionally biased region" description="Low complexity" evidence="1">
    <location>
        <begin position="31"/>
        <end position="49"/>
    </location>
</feature>
<organism evidence="2 3">
    <name type="scientific">Trametes coccinea (strain BRFM310)</name>
    <name type="common">Pycnoporus coccineus</name>
    <dbReference type="NCBI Taxonomy" id="1353009"/>
    <lineage>
        <taxon>Eukaryota</taxon>
        <taxon>Fungi</taxon>
        <taxon>Dikarya</taxon>
        <taxon>Basidiomycota</taxon>
        <taxon>Agaricomycotina</taxon>
        <taxon>Agaricomycetes</taxon>
        <taxon>Polyporales</taxon>
        <taxon>Polyporaceae</taxon>
        <taxon>Trametes</taxon>
    </lineage>
</organism>
<dbReference type="AlphaFoldDB" id="A0A1Y2J605"/>
<feature type="compositionally biased region" description="Polar residues" evidence="1">
    <location>
        <begin position="17"/>
        <end position="29"/>
    </location>
</feature>
<feature type="region of interest" description="Disordered" evidence="1">
    <location>
        <begin position="17"/>
        <end position="103"/>
    </location>
</feature>
<reference evidence="2 3" key="1">
    <citation type="journal article" date="2015" name="Biotechnol. Biofuels">
        <title>Enhanced degradation of softwood versus hardwood by the white-rot fungus Pycnoporus coccineus.</title>
        <authorList>
            <person name="Couturier M."/>
            <person name="Navarro D."/>
            <person name="Chevret D."/>
            <person name="Henrissat B."/>
            <person name="Piumi F."/>
            <person name="Ruiz-Duenas F.J."/>
            <person name="Martinez A.T."/>
            <person name="Grigoriev I.V."/>
            <person name="Riley R."/>
            <person name="Lipzen A."/>
            <person name="Berrin J.G."/>
            <person name="Master E.R."/>
            <person name="Rosso M.N."/>
        </authorList>
    </citation>
    <scope>NUCLEOTIDE SEQUENCE [LARGE SCALE GENOMIC DNA]</scope>
    <source>
        <strain evidence="2 3">BRFM310</strain>
    </source>
</reference>
<accession>A0A1Y2J605</accession>
<name>A0A1Y2J605_TRAC3</name>
<gene>
    <name evidence="2" type="ORF">PYCCODRAFT_1430074</name>
</gene>
<keyword evidence="3" id="KW-1185">Reference proteome</keyword>
<protein>
    <submittedName>
        <fullName evidence="2">Uncharacterized protein</fullName>
    </submittedName>
</protein>
<sequence length="103" mass="10456">MPSSCIPHASLGSSLVSSCTAHSSSTPQHDVSLGSSSSASTASVRCSRSLGVTDAPRHPRITHHGLLIESVRSEPAGGRRASDAPGADGAPLASPRPVRHIRA</sequence>
<dbReference type="Proteomes" id="UP000193067">
    <property type="component" value="Unassembled WGS sequence"/>
</dbReference>
<evidence type="ECO:0000256" key="1">
    <source>
        <dbReference type="SAM" id="MobiDB-lite"/>
    </source>
</evidence>
<proteinExistence type="predicted"/>